<evidence type="ECO:0000256" key="3">
    <source>
        <dbReference type="ARBA" id="ARBA00022723"/>
    </source>
</evidence>
<evidence type="ECO:0000313" key="11">
    <source>
        <dbReference type="Proteomes" id="UP000609879"/>
    </source>
</evidence>
<dbReference type="SUPFAM" id="SSF55486">
    <property type="entry name" value="Metalloproteases ('zincins'), catalytic domain"/>
    <property type="match status" value="1"/>
</dbReference>
<dbReference type="GO" id="GO:0008237">
    <property type="term" value="F:metallopeptidase activity"/>
    <property type="evidence" value="ECO:0007669"/>
    <property type="project" value="UniProtKB-KW"/>
</dbReference>
<evidence type="ECO:0000256" key="4">
    <source>
        <dbReference type="ARBA" id="ARBA00022801"/>
    </source>
</evidence>
<comment type="caution">
    <text evidence="10">The sequence shown here is derived from an EMBL/GenBank/DDBJ whole genome shotgun (WGS) entry which is preliminary data.</text>
</comment>
<dbReference type="PANTHER" id="PTHR43579">
    <property type="match status" value="1"/>
</dbReference>
<keyword evidence="11" id="KW-1185">Reference proteome</keyword>
<dbReference type="InterPro" id="IPR013856">
    <property type="entry name" value="Peptidase_M4_domain"/>
</dbReference>
<keyword evidence="4 7" id="KW-0378">Hydrolase</keyword>
<organism evidence="10 11">
    <name type="scientific">Paractinoplanes deccanensis</name>
    <dbReference type="NCBI Taxonomy" id="113561"/>
    <lineage>
        <taxon>Bacteria</taxon>
        <taxon>Bacillati</taxon>
        <taxon>Actinomycetota</taxon>
        <taxon>Actinomycetes</taxon>
        <taxon>Micromonosporales</taxon>
        <taxon>Micromonosporaceae</taxon>
        <taxon>Paractinoplanes</taxon>
    </lineage>
</organism>
<dbReference type="InterPro" id="IPR052759">
    <property type="entry name" value="Metalloprotease_M4"/>
</dbReference>
<comment type="function">
    <text evidence="7">Extracellular zinc metalloprotease.</text>
</comment>
<dbReference type="Proteomes" id="UP000609879">
    <property type="component" value="Unassembled WGS sequence"/>
</dbReference>
<evidence type="ECO:0000256" key="1">
    <source>
        <dbReference type="ARBA" id="ARBA00009388"/>
    </source>
</evidence>
<name>A0ABQ3Y1B6_9ACTN</name>
<dbReference type="EMBL" id="BOMI01000037">
    <property type="protein sequence ID" value="GID73762.1"/>
    <property type="molecule type" value="Genomic_DNA"/>
</dbReference>
<evidence type="ECO:0000256" key="5">
    <source>
        <dbReference type="ARBA" id="ARBA00022833"/>
    </source>
</evidence>
<dbReference type="Pfam" id="PF01447">
    <property type="entry name" value="Peptidase_M4"/>
    <property type="match status" value="1"/>
</dbReference>
<proteinExistence type="inferred from homology"/>
<keyword evidence="6 7" id="KW-0482">Metalloprotease</keyword>
<dbReference type="InterPro" id="IPR027268">
    <property type="entry name" value="Peptidase_M4/M1_CTD_sf"/>
</dbReference>
<keyword evidence="3" id="KW-0479">Metal-binding</keyword>
<evidence type="ECO:0000256" key="6">
    <source>
        <dbReference type="ARBA" id="ARBA00023049"/>
    </source>
</evidence>
<keyword evidence="5 7" id="KW-0862">Zinc</keyword>
<comment type="cofactor">
    <cofactor evidence="7">
        <name>Zn(2+)</name>
        <dbReference type="ChEBI" id="CHEBI:29105"/>
    </cofactor>
</comment>
<dbReference type="Gene3D" id="1.10.390.10">
    <property type="entry name" value="Neutral Protease Domain 2"/>
    <property type="match status" value="1"/>
</dbReference>
<evidence type="ECO:0000256" key="2">
    <source>
        <dbReference type="ARBA" id="ARBA00022670"/>
    </source>
</evidence>
<dbReference type="InterPro" id="IPR001570">
    <property type="entry name" value="Peptidase_M4_C_domain"/>
</dbReference>
<dbReference type="RefSeq" id="WP_203761659.1">
    <property type="nucleotide sequence ID" value="NZ_BAAABO010000027.1"/>
</dbReference>
<dbReference type="PRINTS" id="PR00730">
    <property type="entry name" value="THERMOLYSIN"/>
</dbReference>
<gene>
    <name evidence="10" type="ORF">Ade02nite_24030</name>
</gene>
<evidence type="ECO:0000259" key="8">
    <source>
        <dbReference type="Pfam" id="PF01447"/>
    </source>
</evidence>
<dbReference type="Pfam" id="PF02868">
    <property type="entry name" value="Peptidase_M4_C"/>
    <property type="match status" value="1"/>
</dbReference>
<accession>A0ABQ3Y1B6</accession>
<dbReference type="InterPro" id="IPR023612">
    <property type="entry name" value="Peptidase_M4"/>
</dbReference>
<keyword evidence="7" id="KW-0964">Secreted</keyword>
<dbReference type="CDD" id="cd09597">
    <property type="entry name" value="M4_TLP"/>
    <property type="match status" value="1"/>
</dbReference>
<evidence type="ECO:0000256" key="7">
    <source>
        <dbReference type="RuleBase" id="RU366073"/>
    </source>
</evidence>
<keyword evidence="2 7" id="KW-0645">Protease</keyword>
<evidence type="ECO:0000313" key="10">
    <source>
        <dbReference type="EMBL" id="GID73762.1"/>
    </source>
</evidence>
<dbReference type="EC" id="3.4.24.-" evidence="7"/>
<dbReference type="Gene3D" id="3.10.170.10">
    <property type="match status" value="1"/>
</dbReference>
<feature type="domain" description="Peptidase M4" evidence="8">
    <location>
        <begin position="86"/>
        <end position="168"/>
    </location>
</feature>
<feature type="domain" description="Peptidase M4 C-terminal" evidence="9">
    <location>
        <begin position="172"/>
        <end position="343"/>
    </location>
</feature>
<reference evidence="10 11" key="1">
    <citation type="submission" date="2021-01" db="EMBL/GenBank/DDBJ databases">
        <title>Whole genome shotgun sequence of Actinoplanes deccanensis NBRC 13994.</title>
        <authorList>
            <person name="Komaki H."/>
            <person name="Tamura T."/>
        </authorList>
    </citation>
    <scope>NUCLEOTIDE SEQUENCE [LARGE SCALE GENOMIC DNA]</scope>
    <source>
        <strain evidence="10 11">NBRC 13994</strain>
    </source>
</reference>
<sequence>MVEPVACFVPPHVLDQLSGAADADLSDAARATLRTTAHLRAERSERKAGTGITRTGAAREVFDCRHAETPDNGVLIRGEGQPPVEDATVNRAYDALGVVRDFYREVLHRDSIDDSGRGLRAYVHFANRYNNAVWDGQQIKIGDGDGKVMRDLTYGLDVLGHELTHAMTAATANFEFRSQSGALDESVADVFGSLVRQWALRQTVDEADWLLGGSIFTPGIGLDAMRSMKAPGTAYDNKLVGKDPQPAHMKDYRALPETQQGDFGGVHINSGIPNRAFYLAATALGGHAWERAGRIWYEAVQVSTPRTRFADFAATTATTAARLYGPASTEHDAVAGAWEQVGVTGIVPA</sequence>
<protein>
    <recommendedName>
        <fullName evidence="7">Neutral metalloproteinase</fullName>
        <ecNumber evidence="7">3.4.24.-</ecNumber>
    </recommendedName>
</protein>
<comment type="similarity">
    <text evidence="1 7">Belongs to the peptidase M4 family.</text>
</comment>
<comment type="subcellular location">
    <subcellularLocation>
        <location evidence="7">Secreted</location>
    </subcellularLocation>
</comment>
<dbReference type="PANTHER" id="PTHR43579:SF1">
    <property type="entry name" value="NEUTRAL METALLOPROTEINASE"/>
    <property type="match status" value="1"/>
</dbReference>
<evidence type="ECO:0000259" key="9">
    <source>
        <dbReference type="Pfam" id="PF02868"/>
    </source>
</evidence>